<evidence type="ECO:0000313" key="3">
    <source>
        <dbReference type="Proteomes" id="UP000248856"/>
    </source>
</evidence>
<keyword evidence="1" id="KW-0472">Membrane</keyword>
<dbReference type="Proteomes" id="UP000248856">
    <property type="component" value="Unassembled WGS sequence"/>
</dbReference>
<sequence length="166" mass="18731">MIDQMPPRGGISAGKAIIFYRMQLTVVRYLFIGYLFGTFMRISITLDGKATTISVDDTLMDYLGAYLVAEKPKLHKNAKRQQEWAKQYIREVILTRSDVPGKDLSQYVQRHILHAIAVPGLADIIEARGARYKKQPFDVASLFASPAEYVRAQAEAMRIAAMPLDH</sequence>
<accession>A0A328ZF95</accession>
<proteinExistence type="predicted"/>
<organism evidence="2 3">
    <name type="scientific">Paracidovorax anthurii</name>
    <dbReference type="NCBI Taxonomy" id="78229"/>
    <lineage>
        <taxon>Bacteria</taxon>
        <taxon>Pseudomonadati</taxon>
        <taxon>Pseudomonadota</taxon>
        <taxon>Betaproteobacteria</taxon>
        <taxon>Burkholderiales</taxon>
        <taxon>Comamonadaceae</taxon>
        <taxon>Paracidovorax</taxon>
    </lineage>
</organism>
<dbReference type="EMBL" id="QLTA01000013">
    <property type="protein sequence ID" value="RAR83953.1"/>
    <property type="molecule type" value="Genomic_DNA"/>
</dbReference>
<protein>
    <submittedName>
        <fullName evidence="2">Uncharacterized protein</fullName>
    </submittedName>
</protein>
<comment type="caution">
    <text evidence="2">The sequence shown here is derived from an EMBL/GenBank/DDBJ whole genome shotgun (WGS) entry which is preliminary data.</text>
</comment>
<evidence type="ECO:0000313" key="2">
    <source>
        <dbReference type="EMBL" id="RAR83953.1"/>
    </source>
</evidence>
<name>A0A328ZF95_9BURK</name>
<dbReference type="AlphaFoldDB" id="A0A328ZF95"/>
<keyword evidence="1" id="KW-1133">Transmembrane helix</keyword>
<feature type="transmembrane region" description="Helical" evidence="1">
    <location>
        <begin position="26"/>
        <end position="44"/>
    </location>
</feature>
<keyword evidence="1" id="KW-0812">Transmembrane</keyword>
<dbReference type="RefSeq" id="WP_146749268.1">
    <property type="nucleotide sequence ID" value="NZ_CBCSGC010000189.1"/>
</dbReference>
<evidence type="ECO:0000256" key="1">
    <source>
        <dbReference type="SAM" id="Phobius"/>
    </source>
</evidence>
<keyword evidence="3" id="KW-1185">Reference proteome</keyword>
<gene>
    <name evidence="2" type="ORF">AX018_1013101</name>
</gene>
<reference evidence="2 3" key="1">
    <citation type="submission" date="2018-06" db="EMBL/GenBank/DDBJ databases">
        <title>Genomic Encyclopedia of Archaeal and Bacterial Type Strains, Phase II (KMG-II): from individual species to whole genera.</title>
        <authorList>
            <person name="Goeker M."/>
        </authorList>
    </citation>
    <scope>NUCLEOTIDE SEQUENCE [LARGE SCALE GENOMIC DNA]</scope>
    <source>
        <strain evidence="2 3">CFPB 3232</strain>
    </source>
</reference>